<proteinExistence type="predicted"/>
<dbReference type="InterPro" id="IPR025874">
    <property type="entry name" value="DZR"/>
</dbReference>
<dbReference type="Pfam" id="PF13421">
    <property type="entry name" value="Band_7_1"/>
    <property type="match status" value="1"/>
</dbReference>
<dbReference type="GO" id="GO:0008233">
    <property type="term" value="F:peptidase activity"/>
    <property type="evidence" value="ECO:0007669"/>
    <property type="project" value="UniProtKB-KW"/>
</dbReference>
<dbReference type="STRING" id="43775.SAMN04489760_1245"/>
<evidence type="ECO:0000313" key="3">
    <source>
        <dbReference type="EMBL" id="SEM58080.1"/>
    </source>
</evidence>
<dbReference type="GO" id="GO:0006508">
    <property type="term" value="P:proteolysis"/>
    <property type="evidence" value="ECO:0007669"/>
    <property type="project" value="UniProtKB-KW"/>
</dbReference>
<evidence type="ECO:0000259" key="1">
    <source>
        <dbReference type="Pfam" id="PF12773"/>
    </source>
</evidence>
<dbReference type="Pfam" id="PF12773">
    <property type="entry name" value="DZR"/>
    <property type="match status" value="1"/>
</dbReference>
<protein>
    <submittedName>
        <fullName evidence="3">Membrane protease subunit, stomatin/prohibitin family, contains C-terminal Zn-ribbon domain</fullName>
    </submittedName>
</protein>
<dbReference type="PANTHER" id="PTHR37826:SF2">
    <property type="entry name" value="ZINC-RIBBON DOMAIN-CONTAINING PROTEIN"/>
    <property type="match status" value="1"/>
</dbReference>
<dbReference type="InterPro" id="IPR036013">
    <property type="entry name" value="Band_7/SPFH_dom_sf"/>
</dbReference>
<accession>A0A1H7ZI39</accession>
<dbReference type="PANTHER" id="PTHR37826">
    <property type="entry name" value="FLOTILLIN BAND_7_5 DOMAIN PROTEIN"/>
    <property type="match status" value="1"/>
</dbReference>
<keyword evidence="3" id="KW-0378">Hydrolase</keyword>
<feature type="domain" description="SPFH" evidence="2">
    <location>
        <begin position="23"/>
        <end position="233"/>
    </location>
</feature>
<keyword evidence="3" id="KW-0645">Protease</keyword>
<name>A0A1H7ZI39_9BACT</name>
<dbReference type="CDD" id="cd03408">
    <property type="entry name" value="SPFH_like_u1"/>
    <property type="match status" value="1"/>
</dbReference>
<keyword evidence="4" id="KW-1185">Reference proteome</keyword>
<dbReference type="SUPFAM" id="SSF117892">
    <property type="entry name" value="Band 7/SPFH domain"/>
    <property type="match status" value="1"/>
</dbReference>
<reference evidence="3 4" key="1">
    <citation type="submission" date="2016-10" db="EMBL/GenBank/DDBJ databases">
        <authorList>
            <person name="de Groot N.N."/>
        </authorList>
    </citation>
    <scope>NUCLEOTIDE SEQUENCE [LARGE SCALE GENOMIC DNA]</scope>
    <source>
        <strain evidence="3 4">DSM 8423</strain>
    </source>
</reference>
<evidence type="ECO:0000259" key="2">
    <source>
        <dbReference type="Pfam" id="PF13421"/>
    </source>
</evidence>
<dbReference type="OrthoDB" id="9764015at2"/>
<dbReference type="EMBL" id="FOBS01000024">
    <property type="protein sequence ID" value="SEM58080.1"/>
    <property type="molecule type" value="Genomic_DNA"/>
</dbReference>
<evidence type="ECO:0000313" key="4">
    <source>
        <dbReference type="Proteomes" id="UP000198744"/>
    </source>
</evidence>
<gene>
    <name evidence="3" type="ORF">SAMN04489760_1245</name>
</gene>
<dbReference type="InterPro" id="IPR033880">
    <property type="entry name" value="SPFH_YdjI"/>
</dbReference>
<sequence length="376" mass="40471">MGTDNLIFLEVIEWFDESGRELVHRIPETGSGEIKWGAQLTVRESQAAVFFYNGRACDVFGPGRHTLKTGNLPILTKILSLPWGMKSPLRAEVFFVNKKVFPNLKWGTRDPAAFRDSELGLIRLRAFGMFNIRVLDPLRFINELVGTQGVYTTEAIAEYLSSVIVSSFNDYMGENIDTIFNLPARYSEMAEALQNLLQGEFSRFGLGLDELYINAITPPPEVQKAIDDKSRLGVFSDLNSLMKMKAAMAMENASSAQGEAGAGMGMGVGLMMPGLIAEAFRPAPSTTTAPSAPAPAGNCPACSRPLPSESRFCPSCGHALPAKSLCSACGASVPDGAKFCSACGVPVTAPSFKNCAKCGSANPSFSTYCNRCGERL</sequence>
<organism evidence="3 4">
    <name type="scientific">Syntrophus gentianae</name>
    <dbReference type="NCBI Taxonomy" id="43775"/>
    <lineage>
        <taxon>Bacteria</taxon>
        <taxon>Pseudomonadati</taxon>
        <taxon>Thermodesulfobacteriota</taxon>
        <taxon>Syntrophia</taxon>
        <taxon>Syntrophales</taxon>
        <taxon>Syntrophaceae</taxon>
        <taxon>Syntrophus</taxon>
    </lineage>
</organism>
<dbReference type="Proteomes" id="UP000198744">
    <property type="component" value="Unassembled WGS sequence"/>
</dbReference>
<dbReference type="RefSeq" id="WP_093884232.1">
    <property type="nucleotide sequence ID" value="NZ_FOBS01000024.1"/>
</dbReference>
<dbReference type="AlphaFoldDB" id="A0A1H7ZI39"/>
<feature type="domain" description="DZANK-type" evidence="1">
    <location>
        <begin position="299"/>
        <end position="344"/>
    </location>
</feature>